<organism evidence="1 2">
    <name type="scientific">Dioscorea alata</name>
    <name type="common">Purple yam</name>
    <dbReference type="NCBI Taxonomy" id="55571"/>
    <lineage>
        <taxon>Eukaryota</taxon>
        <taxon>Viridiplantae</taxon>
        <taxon>Streptophyta</taxon>
        <taxon>Embryophyta</taxon>
        <taxon>Tracheophyta</taxon>
        <taxon>Spermatophyta</taxon>
        <taxon>Magnoliopsida</taxon>
        <taxon>Liliopsida</taxon>
        <taxon>Dioscoreales</taxon>
        <taxon>Dioscoreaceae</taxon>
        <taxon>Dioscorea</taxon>
    </lineage>
</organism>
<keyword evidence="1" id="KW-0689">Ribosomal protein</keyword>
<reference evidence="2" key="1">
    <citation type="journal article" date="2022" name="Nat. Commun.">
        <title>Chromosome evolution and the genetic basis of agronomically important traits in greater yam.</title>
        <authorList>
            <person name="Bredeson J.V."/>
            <person name="Lyons J.B."/>
            <person name="Oniyinde I.O."/>
            <person name="Okereke N.R."/>
            <person name="Kolade O."/>
            <person name="Nnabue I."/>
            <person name="Nwadili C.O."/>
            <person name="Hribova E."/>
            <person name="Parker M."/>
            <person name="Nwogha J."/>
            <person name="Shu S."/>
            <person name="Carlson J."/>
            <person name="Kariba R."/>
            <person name="Muthemba S."/>
            <person name="Knop K."/>
            <person name="Barton G.J."/>
            <person name="Sherwood A.V."/>
            <person name="Lopez-Montes A."/>
            <person name="Asiedu R."/>
            <person name="Jamnadass R."/>
            <person name="Muchugi A."/>
            <person name="Goodstein D."/>
            <person name="Egesi C.N."/>
            <person name="Featherston J."/>
            <person name="Asfaw A."/>
            <person name="Simpson G.G."/>
            <person name="Dolezel J."/>
            <person name="Hendre P.S."/>
            <person name="Van Deynze A."/>
            <person name="Kumar P.L."/>
            <person name="Obidiegwu J.E."/>
            <person name="Bhattacharjee R."/>
            <person name="Rokhsar D.S."/>
        </authorList>
    </citation>
    <scope>NUCLEOTIDE SEQUENCE [LARGE SCALE GENOMIC DNA]</scope>
    <source>
        <strain evidence="2">cv. TDa95/00328</strain>
    </source>
</reference>
<sequence>MAEELLGVSKFKLHLLALISEARDLRDSERCAREELLHSAQRGKQIEAECARKVKGLQMEVASRDEVILKLESKVKFLKTESALLGKREKDLKEMINDLLQSRDTFLSVYQESTSELRHSIEKRDKMLAVLSEKIQAHMLVLDSIRKEAASVKHVVDNIKHLVIEKEQVATVLKLKMEKISEFEKDFVDKIHFLEDKLSEYKLELRRREITIFELKEHLAAEKIGSNLHSRVEELQRTLLVKEELIQRLTSEKQALHLELQNLQVILQRIQCSFIKMSVEDQKALSLAIENPEACEIIDMKKNESSENIILEITKANDSGSGSTEHSDTADHQEQKVENIENELPSEKKFISPCINKPSVCFSPQSARCDYPLPTNAENSSSEGHIPPC</sequence>
<evidence type="ECO:0000313" key="1">
    <source>
        <dbReference type="EMBL" id="KAH7666148.1"/>
    </source>
</evidence>
<dbReference type="EMBL" id="CM037023">
    <property type="protein sequence ID" value="KAH7666148.1"/>
    <property type="molecule type" value="Genomic_DNA"/>
</dbReference>
<comment type="caution">
    <text evidence="1">The sequence shown here is derived from an EMBL/GenBank/DDBJ whole genome shotgun (WGS) entry which is preliminary data.</text>
</comment>
<name>A0ACB7UZ64_DIOAL</name>
<dbReference type="Proteomes" id="UP000827976">
    <property type="component" value="Chromosome 13"/>
</dbReference>
<protein>
    <submittedName>
        <fullName evidence="1">Ribosomal protein L4 domain-containing protein</fullName>
    </submittedName>
</protein>
<keyword evidence="2" id="KW-1185">Reference proteome</keyword>
<proteinExistence type="predicted"/>
<accession>A0ACB7UZ64</accession>
<evidence type="ECO:0000313" key="2">
    <source>
        <dbReference type="Proteomes" id="UP000827976"/>
    </source>
</evidence>
<gene>
    <name evidence="1" type="ORF">IHE45_13G082300</name>
</gene>
<keyword evidence="1" id="KW-0687">Ribonucleoprotein</keyword>